<dbReference type="PANTHER" id="PTHR11319:SF35">
    <property type="entry name" value="OUTER MEMBRANE PROTEIN PMPC-RELATED"/>
    <property type="match status" value="1"/>
</dbReference>
<dbReference type="PANTHER" id="PTHR11319">
    <property type="entry name" value="G PROTEIN-COUPLED RECEPTOR-RELATED"/>
    <property type="match status" value="1"/>
</dbReference>
<organism evidence="2 3">
    <name type="scientific">Paratrimastix pyriformis</name>
    <dbReference type="NCBI Taxonomy" id="342808"/>
    <lineage>
        <taxon>Eukaryota</taxon>
        <taxon>Metamonada</taxon>
        <taxon>Preaxostyla</taxon>
        <taxon>Paratrimastigidae</taxon>
        <taxon>Paratrimastix</taxon>
    </lineage>
</organism>
<feature type="signal peptide" evidence="1">
    <location>
        <begin position="1"/>
        <end position="17"/>
    </location>
</feature>
<evidence type="ECO:0000313" key="2">
    <source>
        <dbReference type="EMBL" id="KAJ4459023.1"/>
    </source>
</evidence>
<protein>
    <submittedName>
        <fullName evidence="2">Uncharacterized protein</fullName>
    </submittedName>
</protein>
<sequence length="942" mass="95554">MGFRICFFAALFATACAMCYVSSSGHDSVTCSSSADPCLTISYAISARDCPQITIQSKDLFLNHSVEVPPHFTQFTLTGEVNTMSKLRCDTAVPPFSAITIQSSAMVSLTLARLSFLNCHAPVSGGALRINTSSPNTVDIHIEDCLFDSCSAPCGGGALDLTMAHGPGSGGLNLTLSRSRFEMNTVVGGACPAGADAGPLGGGAVRVRGDATVTPGLADPAQAAVGVDQCIFHYNGVLGRPAEAAGGALLAASVHSVTLNGSLFDTNRLAVRTRARGAGAAVLRSLALRVEGSTFARNGDYPESDVSEWNGGGLAFDDLADDQGHRLVGATVALLGTNFTANLLVGHTVYGGAAFLSLRGPLVVRGTVFSQNQVQSPGNDAGCAFGAGLYAKSPKITIEGSDFLGNSVVAPFMAQGGGLMADFTQLPDSTLWMADCRLVANQLAFSVTTHTIFEGAGLYSHGAMLAVLAGVTATGNLISGLQDSRGAGISLDTVVQEVRVDGLSCAHNRILLTVQNDQTEVMGACLHIRVGPATRVLIDGSQFTDNIIVGIQAFGAALGLSSLTPASSLAVTNSLFLQNAITAPFAGKGAGIYFPVGQAVVANSTFAQNTVSSREAVGGALCFEGASAQLDNVTMLDNSVVGALAASGGALAATGDVLAVTRELAMHGCTLDGNWASCPGCLVRGGAVFVSGLVASLVDTVFTGRPNTQPLAEVYAGGGCLYATQTKPLTVQGCVFTQCQAQEGGALMSLGSDLRLVGCSFGQCRAEDEGGAVFLNAGRATMTGSSCVGCSAIIGGCISGQATALTIDGSQLEANRGELLGGALYLDSSQLTMRGSQAAGNRAPTGTGGVASLYRGNATPGQRRPGHGLVPVRGSFGSWGDTVTGSKQGAFFGAGFFDNLTLAIHGSTFEENLAELGGALAVVGCSCLLEGSLFAHNTASGG</sequence>
<reference evidence="2" key="1">
    <citation type="journal article" date="2022" name="bioRxiv">
        <title>Genomics of Preaxostyla Flagellates Illuminates Evolutionary Transitions and the Path Towards Mitochondrial Loss.</title>
        <authorList>
            <person name="Novak L.V.F."/>
            <person name="Treitli S.C."/>
            <person name="Pyrih J."/>
            <person name="Halakuc P."/>
            <person name="Pipaliya S.V."/>
            <person name="Vacek V."/>
            <person name="Brzon O."/>
            <person name="Soukal P."/>
            <person name="Eme L."/>
            <person name="Dacks J.B."/>
            <person name="Karnkowska A."/>
            <person name="Elias M."/>
            <person name="Hampl V."/>
        </authorList>
    </citation>
    <scope>NUCLEOTIDE SEQUENCE</scope>
    <source>
        <strain evidence="2">RCP-MX</strain>
    </source>
</reference>
<proteinExistence type="predicted"/>
<gene>
    <name evidence="2" type="ORF">PAPYR_5074</name>
</gene>
<evidence type="ECO:0000256" key="1">
    <source>
        <dbReference type="SAM" id="SignalP"/>
    </source>
</evidence>
<dbReference type="Proteomes" id="UP001141327">
    <property type="component" value="Unassembled WGS sequence"/>
</dbReference>
<feature type="chain" id="PRO_5045285193" evidence="1">
    <location>
        <begin position="18"/>
        <end position="942"/>
    </location>
</feature>
<keyword evidence="3" id="KW-1185">Reference proteome</keyword>
<evidence type="ECO:0000313" key="3">
    <source>
        <dbReference type="Proteomes" id="UP001141327"/>
    </source>
</evidence>
<name>A0ABQ8UJN6_9EUKA</name>
<dbReference type="EMBL" id="JAPMOS010000023">
    <property type="protein sequence ID" value="KAJ4459023.1"/>
    <property type="molecule type" value="Genomic_DNA"/>
</dbReference>
<comment type="caution">
    <text evidence="2">The sequence shown here is derived from an EMBL/GenBank/DDBJ whole genome shotgun (WGS) entry which is preliminary data.</text>
</comment>
<dbReference type="SUPFAM" id="SSF51126">
    <property type="entry name" value="Pectin lyase-like"/>
    <property type="match status" value="3"/>
</dbReference>
<dbReference type="InterPro" id="IPR012334">
    <property type="entry name" value="Pectin_lyas_fold"/>
</dbReference>
<dbReference type="InterPro" id="IPR011050">
    <property type="entry name" value="Pectin_lyase_fold/virulence"/>
</dbReference>
<keyword evidence="1" id="KW-0732">Signal</keyword>
<dbReference type="Gene3D" id="2.160.20.10">
    <property type="entry name" value="Single-stranded right-handed beta-helix, Pectin lyase-like"/>
    <property type="match status" value="1"/>
</dbReference>
<dbReference type="PROSITE" id="PS51257">
    <property type="entry name" value="PROKAR_LIPOPROTEIN"/>
    <property type="match status" value="1"/>
</dbReference>
<accession>A0ABQ8UJN6</accession>